<gene>
    <name evidence="2" type="ORF">CINC_LOCUS7267</name>
</gene>
<evidence type="ECO:0000313" key="2">
    <source>
        <dbReference type="EMBL" id="CAD0204962.1"/>
    </source>
</evidence>
<feature type="compositionally biased region" description="Basic and acidic residues" evidence="1">
    <location>
        <begin position="45"/>
        <end position="54"/>
    </location>
</feature>
<feature type="compositionally biased region" description="Polar residues" evidence="1">
    <location>
        <begin position="24"/>
        <end position="38"/>
    </location>
</feature>
<proteinExistence type="predicted"/>
<keyword evidence="3" id="KW-1185">Reference proteome</keyword>
<evidence type="ECO:0000313" key="3">
    <source>
        <dbReference type="Proteomes" id="UP001154114"/>
    </source>
</evidence>
<feature type="region of interest" description="Disordered" evidence="1">
    <location>
        <begin position="24"/>
        <end position="59"/>
    </location>
</feature>
<reference evidence="2" key="1">
    <citation type="submission" date="2021-12" db="EMBL/GenBank/DDBJ databases">
        <authorList>
            <person name="King R."/>
        </authorList>
    </citation>
    <scope>NUCLEOTIDE SEQUENCE</scope>
</reference>
<name>A0A9N8KVZ1_CHRIL</name>
<evidence type="ECO:0000256" key="1">
    <source>
        <dbReference type="SAM" id="MobiDB-lite"/>
    </source>
</evidence>
<dbReference type="AlphaFoldDB" id="A0A9N8KVZ1"/>
<accession>A0A9N8KVZ1</accession>
<dbReference type="Proteomes" id="UP001154114">
    <property type="component" value="Chromosome 22"/>
</dbReference>
<organism evidence="2 3">
    <name type="scientific">Chrysodeixis includens</name>
    <name type="common">Soybean looper</name>
    <name type="synonym">Pseudoplusia includens</name>
    <dbReference type="NCBI Taxonomy" id="689277"/>
    <lineage>
        <taxon>Eukaryota</taxon>
        <taxon>Metazoa</taxon>
        <taxon>Ecdysozoa</taxon>
        <taxon>Arthropoda</taxon>
        <taxon>Hexapoda</taxon>
        <taxon>Insecta</taxon>
        <taxon>Pterygota</taxon>
        <taxon>Neoptera</taxon>
        <taxon>Endopterygota</taxon>
        <taxon>Lepidoptera</taxon>
        <taxon>Glossata</taxon>
        <taxon>Ditrysia</taxon>
        <taxon>Noctuoidea</taxon>
        <taxon>Noctuidae</taxon>
        <taxon>Plusiinae</taxon>
        <taxon>Chrysodeixis</taxon>
    </lineage>
</organism>
<dbReference type="EMBL" id="LR824025">
    <property type="protein sequence ID" value="CAD0204962.1"/>
    <property type="molecule type" value="Genomic_DNA"/>
</dbReference>
<dbReference type="OrthoDB" id="8115598at2759"/>
<sequence>MAESLFDIFGDHITRQAIKNVSRQPLSNIENMGKTVSSGPVKPNEPVKKSEGPKKSFLSNTGKALKNTPVRNVFTPRAVNVVSMIYNDEKNDTDLCGEEIEFHRPSYKYDNHQRDLFDYLSVPEPEILKQFSPPSTPPPATKRHSMDFNCSYQDEFFKDDFSIDSVPDDNDDDLGLPDLY</sequence>
<protein>
    <submittedName>
        <fullName evidence="2">Uncharacterized protein</fullName>
    </submittedName>
</protein>